<keyword evidence="2" id="KW-1185">Reference proteome</keyword>
<protein>
    <submittedName>
        <fullName evidence="1">Uncharacterized protein</fullName>
    </submittedName>
</protein>
<evidence type="ECO:0000313" key="2">
    <source>
        <dbReference type="Proteomes" id="UP000184330"/>
    </source>
</evidence>
<organism evidence="1 2">
    <name type="scientific">Phialocephala subalpina</name>
    <dbReference type="NCBI Taxonomy" id="576137"/>
    <lineage>
        <taxon>Eukaryota</taxon>
        <taxon>Fungi</taxon>
        <taxon>Dikarya</taxon>
        <taxon>Ascomycota</taxon>
        <taxon>Pezizomycotina</taxon>
        <taxon>Leotiomycetes</taxon>
        <taxon>Helotiales</taxon>
        <taxon>Mollisiaceae</taxon>
        <taxon>Phialocephala</taxon>
        <taxon>Phialocephala fortinii species complex</taxon>
    </lineage>
</organism>
<gene>
    <name evidence="1" type="ORF">PAC_05467</name>
</gene>
<name>A0A1L7WS39_9HELO</name>
<reference evidence="1 2" key="1">
    <citation type="submission" date="2016-03" db="EMBL/GenBank/DDBJ databases">
        <authorList>
            <person name="Ploux O."/>
        </authorList>
    </citation>
    <scope>NUCLEOTIDE SEQUENCE [LARGE SCALE GENOMIC DNA]</scope>
    <source>
        <strain evidence="1 2">UAMH 11012</strain>
    </source>
</reference>
<sequence>MSKEVDRDREERRLCKKYNILFRGPAHPWPKDHTQAFQHVSVLGKYFFSDYAAENGGLEAGEKRWKSSTIGRTKRLVETASRLHSTQPSELKWRLDLEKIIYSRFELEIECSEPECRGRLWRSEIEVVPEIEGSIIGKSISKRQ</sequence>
<proteinExistence type="predicted"/>
<dbReference type="AlphaFoldDB" id="A0A1L7WS39"/>
<evidence type="ECO:0000313" key="1">
    <source>
        <dbReference type="EMBL" id="CZR55579.1"/>
    </source>
</evidence>
<dbReference type="Proteomes" id="UP000184330">
    <property type="component" value="Unassembled WGS sequence"/>
</dbReference>
<dbReference type="EMBL" id="FJOG01000006">
    <property type="protein sequence ID" value="CZR55579.1"/>
    <property type="molecule type" value="Genomic_DNA"/>
</dbReference>
<accession>A0A1L7WS39</accession>
<dbReference type="OrthoDB" id="3538597at2759"/>